<sequence length="179" mass="19389">MDGQETSAPAPAPAPTPDTAPARAYLRVKLDAQWAQRDLNTHRRGKRVVFEVSEARAHPEASVSGSKKDGKEIHVCDVPKTMMKEGRQPASVEDVGKEGPGDGLHSMPADDHQEGGTMREMGQAVHEESTSEPMVQAAAMAREELPGCVHNTMAYDFPNLSTEARMGSLLRQVTSNSDR</sequence>
<feature type="region of interest" description="Disordered" evidence="1">
    <location>
        <begin position="1"/>
        <end position="23"/>
    </location>
</feature>
<feature type="compositionally biased region" description="Basic and acidic residues" evidence="1">
    <location>
        <begin position="78"/>
        <end position="87"/>
    </location>
</feature>
<feature type="region of interest" description="Disordered" evidence="1">
    <location>
        <begin position="78"/>
        <end position="135"/>
    </location>
</feature>
<organism evidence="2">
    <name type="scientific">Sesamum radiatum</name>
    <name type="common">Black benniseed</name>
    <dbReference type="NCBI Taxonomy" id="300843"/>
    <lineage>
        <taxon>Eukaryota</taxon>
        <taxon>Viridiplantae</taxon>
        <taxon>Streptophyta</taxon>
        <taxon>Embryophyta</taxon>
        <taxon>Tracheophyta</taxon>
        <taxon>Spermatophyta</taxon>
        <taxon>Magnoliopsida</taxon>
        <taxon>eudicotyledons</taxon>
        <taxon>Gunneridae</taxon>
        <taxon>Pentapetalae</taxon>
        <taxon>asterids</taxon>
        <taxon>lamiids</taxon>
        <taxon>Lamiales</taxon>
        <taxon>Pedaliaceae</taxon>
        <taxon>Sesamum</taxon>
    </lineage>
</organism>
<reference evidence="2" key="2">
    <citation type="journal article" date="2024" name="Plant">
        <title>Genomic evolution and insights into agronomic trait innovations of Sesamum species.</title>
        <authorList>
            <person name="Miao H."/>
            <person name="Wang L."/>
            <person name="Qu L."/>
            <person name="Liu H."/>
            <person name="Sun Y."/>
            <person name="Le M."/>
            <person name="Wang Q."/>
            <person name="Wei S."/>
            <person name="Zheng Y."/>
            <person name="Lin W."/>
            <person name="Duan Y."/>
            <person name="Cao H."/>
            <person name="Xiong S."/>
            <person name="Wang X."/>
            <person name="Wei L."/>
            <person name="Li C."/>
            <person name="Ma Q."/>
            <person name="Ju M."/>
            <person name="Zhao R."/>
            <person name="Li G."/>
            <person name="Mu C."/>
            <person name="Tian Q."/>
            <person name="Mei H."/>
            <person name="Zhang T."/>
            <person name="Gao T."/>
            <person name="Zhang H."/>
        </authorList>
    </citation>
    <scope>NUCLEOTIDE SEQUENCE</scope>
    <source>
        <strain evidence="2">G02</strain>
    </source>
</reference>
<gene>
    <name evidence="2" type="ORF">Sradi_0691100</name>
</gene>
<dbReference type="AlphaFoldDB" id="A0AAW2VQC3"/>
<dbReference type="EMBL" id="JACGWJ010000003">
    <property type="protein sequence ID" value="KAL0430651.1"/>
    <property type="molecule type" value="Genomic_DNA"/>
</dbReference>
<protein>
    <submittedName>
        <fullName evidence="2">Uncharacterized protein</fullName>
    </submittedName>
</protein>
<reference evidence="2" key="1">
    <citation type="submission" date="2020-06" db="EMBL/GenBank/DDBJ databases">
        <authorList>
            <person name="Li T."/>
            <person name="Hu X."/>
            <person name="Zhang T."/>
            <person name="Song X."/>
            <person name="Zhang H."/>
            <person name="Dai N."/>
            <person name="Sheng W."/>
            <person name="Hou X."/>
            <person name="Wei L."/>
        </authorList>
    </citation>
    <scope>NUCLEOTIDE SEQUENCE</scope>
    <source>
        <strain evidence="2">G02</strain>
        <tissue evidence="2">Leaf</tissue>
    </source>
</reference>
<accession>A0AAW2VQC3</accession>
<proteinExistence type="predicted"/>
<evidence type="ECO:0000256" key="1">
    <source>
        <dbReference type="SAM" id="MobiDB-lite"/>
    </source>
</evidence>
<comment type="caution">
    <text evidence="2">The sequence shown here is derived from an EMBL/GenBank/DDBJ whole genome shotgun (WGS) entry which is preliminary data.</text>
</comment>
<evidence type="ECO:0000313" key="2">
    <source>
        <dbReference type="EMBL" id="KAL0430651.1"/>
    </source>
</evidence>
<name>A0AAW2VQC3_SESRA</name>